<protein>
    <submittedName>
        <fullName evidence="1">(Mediterranean fruit fly) hypothetical protein</fullName>
    </submittedName>
</protein>
<organism evidence="1 2">
    <name type="scientific">Ceratitis capitata</name>
    <name type="common">Mediterranean fruit fly</name>
    <name type="synonym">Tephritis capitata</name>
    <dbReference type="NCBI Taxonomy" id="7213"/>
    <lineage>
        <taxon>Eukaryota</taxon>
        <taxon>Metazoa</taxon>
        <taxon>Ecdysozoa</taxon>
        <taxon>Arthropoda</taxon>
        <taxon>Hexapoda</taxon>
        <taxon>Insecta</taxon>
        <taxon>Pterygota</taxon>
        <taxon>Neoptera</taxon>
        <taxon>Endopterygota</taxon>
        <taxon>Diptera</taxon>
        <taxon>Brachycera</taxon>
        <taxon>Muscomorpha</taxon>
        <taxon>Tephritoidea</taxon>
        <taxon>Tephritidae</taxon>
        <taxon>Ceratitis</taxon>
        <taxon>Ceratitis</taxon>
    </lineage>
</organism>
<reference evidence="1" key="1">
    <citation type="submission" date="2020-11" db="EMBL/GenBank/DDBJ databases">
        <authorList>
            <person name="Whitehead M."/>
        </authorList>
    </citation>
    <scope>NUCLEOTIDE SEQUENCE</scope>
    <source>
        <strain evidence="1">EGII</strain>
    </source>
</reference>
<evidence type="ECO:0000313" key="1">
    <source>
        <dbReference type="EMBL" id="CAD7001525.1"/>
    </source>
</evidence>
<dbReference type="AlphaFoldDB" id="A0A811UU77"/>
<keyword evidence="2" id="KW-1185">Reference proteome</keyword>
<gene>
    <name evidence="1" type="ORF">CCAP1982_LOCUS10022</name>
</gene>
<accession>A0A811UU77</accession>
<proteinExistence type="predicted"/>
<dbReference type="EMBL" id="CAJHJT010000023">
    <property type="protein sequence ID" value="CAD7001525.1"/>
    <property type="molecule type" value="Genomic_DNA"/>
</dbReference>
<comment type="caution">
    <text evidence="1">The sequence shown here is derived from an EMBL/GenBank/DDBJ whole genome shotgun (WGS) entry which is preliminary data.</text>
</comment>
<sequence length="71" mass="7970">MAQFTNAAYSQDKDLHNIDCEDTPVGRAMTTIDNFEECITCCKGKQTRKIDKSSGIRAQNVLDIIRSFLAQ</sequence>
<evidence type="ECO:0000313" key="2">
    <source>
        <dbReference type="Proteomes" id="UP000606786"/>
    </source>
</evidence>
<dbReference type="Proteomes" id="UP000606786">
    <property type="component" value="Unassembled WGS sequence"/>
</dbReference>
<name>A0A811UU77_CERCA</name>